<dbReference type="eggNOG" id="COG1802">
    <property type="taxonomic scope" value="Bacteria"/>
</dbReference>
<dbReference type="AlphaFoldDB" id="K6UZD8"/>
<evidence type="ECO:0000259" key="4">
    <source>
        <dbReference type="PROSITE" id="PS50949"/>
    </source>
</evidence>
<dbReference type="Gene3D" id="1.10.10.10">
    <property type="entry name" value="Winged helix-like DNA-binding domain superfamily/Winged helix DNA-binding domain"/>
    <property type="match status" value="1"/>
</dbReference>
<dbReference type="Proteomes" id="UP000008363">
    <property type="component" value="Unassembled WGS sequence"/>
</dbReference>
<sequence>MVTEVQSSLLTDQVYEKIRDAILSGEFPVGYRLRVRDLATLVGTSVMPVREAIRRLEEAGLAEREPHKGAVVKELSLSELKHVYDVRRLLEVEGARLGAERISAADVDRMTTEYEAMREAIIAEDVPEYLDRDEALLAILYEASGNPVLLQTIRSLWSRCRAYKLVGAQGTLGSERGAQLWTYQRELIDAAAGNDSAAAAAINDRSLVDATERIEELLAAQTAGD</sequence>
<name>K6UZD8_9ACTN</name>
<dbReference type="Pfam" id="PF07729">
    <property type="entry name" value="FCD"/>
    <property type="match status" value="1"/>
</dbReference>
<dbReference type="Pfam" id="PF00392">
    <property type="entry name" value="GntR"/>
    <property type="match status" value="1"/>
</dbReference>
<dbReference type="InterPro" id="IPR011711">
    <property type="entry name" value="GntR_C"/>
</dbReference>
<dbReference type="InterPro" id="IPR008920">
    <property type="entry name" value="TF_FadR/GntR_C"/>
</dbReference>
<dbReference type="Gene3D" id="1.20.120.530">
    <property type="entry name" value="GntR ligand-binding domain-like"/>
    <property type="match status" value="1"/>
</dbReference>
<organism evidence="5 6">
    <name type="scientific">Gordonia rhizosphera NBRC 16068</name>
    <dbReference type="NCBI Taxonomy" id="1108045"/>
    <lineage>
        <taxon>Bacteria</taxon>
        <taxon>Bacillati</taxon>
        <taxon>Actinomycetota</taxon>
        <taxon>Actinomycetes</taxon>
        <taxon>Mycobacteriales</taxon>
        <taxon>Gordoniaceae</taxon>
        <taxon>Gordonia</taxon>
    </lineage>
</organism>
<dbReference type="SMART" id="SM00345">
    <property type="entry name" value="HTH_GNTR"/>
    <property type="match status" value="1"/>
</dbReference>
<dbReference type="PROSITE" id="PS50949">
    <property type="entry name" value="HTH_GNTR"/>
    <property type="match status" value="1"/>
</dbReference>
<dbReference type="EMBL" id="BAHC01000045">
    <property type="protein sequence ID" value="GAB88848.1"/>
    <property type="molecule type" value="Genomic_DNA"/>
</dbReference>
<dbReference type="PANTHER" id="PTHR43537">
    <property type="entry name" value="TRANSCRIPTIONAL REGULATOR, GNTR FAMILY"/>
    <property type="match status" value="1"/>
</dbReference>
<dbReference type="InterPro" id="IPR036388">
    <property type="entry name" value="WH-like_DNA-bd_sf"/>
</dbReference>
<reference evidence="5 6" key="1">
    <citation type="submission" date="2012-08" db="EMBL/GenBank/DDBJ databases">
        <title>Whole genome shotgun sequence of Gordonia rhizosphera NBRC 16068.</title>
        <authorList>
            <person name="Takarada H."/>
            <person name="Isaki S."/>
            <person name="Hosoyama A."/>
            <person name="Tsuchikane K."/>
            <person name="Katsumata H."/>
            <person name="Baba S."/>
            <person name="Ohji S."/>
            <person name="Yamazaki S."/>
            <person name="Fujita N."/>
        </authorList>
    </citation>
    <scope>NUCLEOTIDE SEQUENCE [LARGE SCALE GENOMIC DNA]</scope>
    <source>
        <strain evidence="5 6">NBRC 16068</strain>
    </source>
</reference>
<dbReference type="InterPro" id="IPR000524">
    <property type="entry name" value="Tscrpt_reg_HTH_GntR"/>
</dbReference>
<evidence type="ECO:0000256" key="1">
    <source>
        <dbReference type="ARBA" id="ARBA00023015"/>
    </source>
</evidence>
<protein>
    <submittedName>
        <fullName evidence="5">Putative GntR family transcriptional regulator</fullName>
    </submittedName>
</protein>
<keyword evidence="2" id="KW-0238">DNA-binding</keyword>
<keyword evidence="3" id="KW-0804">Transcription</keyword>
<dbReference type="SUPFAM" id="SSF48008">
    <property type="entry name" value="GntR ligand-binding domain-like"/>
    <property type="match status" value="1"/>
</dbReference>
<evidence type="ECO:0000313" key="5">
    <source>
        <dbReference type="EMBL" id="GAB88848.1"/>
    </source>
</evidence>
<dbReference type="STRING" id="1108045.GORHZ_045_00190"/>
<evidence type="ECO:0000256" key="3">
    <source>
        <dbReference type="ARBA" id="ARBA00023163"/>
    </source>
</evidence>
<dbReference type="SMART" id="SM00895">
    <property type="entry name" value="FCD"/>
    <property type="match status" value="1"/>
</dbReference>
<keyword evidence="1" id="KW-0805">Transcription regulation</keyword>
<proteinExistence type="predicted"/>
<feature type="domain" description="HTH gntR-type" evidence="4">
    <location>
        <begin position="8"/>
        <end position="75"/>
    </location>
</feature>
<dbReference type="GO" id="GO:0003700">
    <property type="term" value="F:DNA-binding transcription factor activity"/>
    <property type="evidence" value="ECO:0007669"/>
    <property type="project" value="InterPro"/>
</dbReference>
<comment type="caution">
    <text evidence="5">The sequence shown here is derived from an EMBL/GenBank/DDBJ whole genome shotgun (WGS) entry which is preliminary data.</text>
</comment>
<dbReference type="CDD" id="cd07377">
    <property type="entry name" value="WHTH_GntR"/>
    <property type="match status" value="1"/>
</dbReference>
<keyword evidence="6" id="KW-1185">Reference proteome</keyword>
<evidence type="ECO:0000256" key="2">
    <source>
        <dbReference type="ARBA" id="ARBA00023125"/>
    </source>
</evidence>
<dbReference type="GO" id="GO:0003677">
    <property type="term" value="F:DNA binding"/>
    <property type="evidence" value="ECO:0007669"/>
    <property type="project" value="UniProtKB-KW"/>
</dbReference>
<dbReference type="PANTHER" id="PTHR43537:SF5">
    <property type="entry name" value="UXU OPERON TRANSCRIPTIONAL REGULATOR"/>
    <property type="match status" value="1"/>
</dbReference>
<dbReference type="RefSeq" id="WP_006330524.1">
    <property type="nucleotide sequence ID" value="NZ_BAHC01000045.1"/>
</dbReference>
<dbReference type="InterPro" id="IPR036390">
    <property type="entry name" value="WH_DNA-bd_sf"/>
</dbReference>
<gene>
    <name evidence="5" type="ORF">GORHZ_045_00190</name>
</gene>
<evidence type="ECO:0000313" key="6">
    <source>
        <dbReference type="Proteomes" id="UP000008363"/>
    </source>
</evidence>
<dbReference type="SUPFAM" id="SSF46785">
    <property type="entry name" value="Winged helix' DNA-binding domain"/>
    <property type="match status" value="1"/>
</dbReference>
<accession>K6UZD8</accession>